<evidence type="ECO:0000313" key="2">
    <source>
        <dbReference type="EMBL" id="PYH86699.1"/>
    </source>
</evidence>
<evidence type="ECO:0000256" key="1">
    <source>
        <dbReference type="SAM" id="Phobius"/>
    </source>
</evidence>
<name>A0A319CQL5_9EURO</name>
<keyword evidence="1" id="KW-0472">Membrane</keyword>
<proteinExistence type="predicted"/>
<gene>
    <name evidence="2" type="ORF">BO82DRAFT_50942</name>
</gene>
<keyword evidence="1" id="KW-1133">Transmembrane helix</keyword>
<organism evidence="2 3">
    <name type="scientific">Aspergillus uvarum CBS 121591</name>
    <dbReference type="NCBI Taxonomy" id="1448315"/>
    <lineage>
        <taxon>Eukaryota</taxon>
        <taxon>Fungi</taxon>
        <taxon>Dikarya</taxon>
        <taxon>Ascomycota</taxon>
        <taxon>Pezizomycotina</taxon>
        <taxon>Eurotiomycetes</taxon>
        <taxon>Eurotiomycetidae</taxon>
        <taxon>Eurotiales</taxon>
        <taxon>Aspergillaceae</taxon>
        <taxon>Aspergillus</taxon>
        <taxon>Aspergillus subgen. Circumdati</taxon>
    </lineage>
</organism>
<dbReference type="VEuPathDB" id="FungiDB:BO82DRAFT_50942"/>
<sequence>MRSGRRAPDPLDHCFLSFSLAGFLFSPDVFFSLSFISRYLFFFFSEATPKTTSRVILDVYQACHAIKNLNNENMILSMNLLWPYI</sequence>
<dbReference type="RefSeq" id="XP_025496899.1">
    <property type="nucleotide sequence ID" value="XM_025641283.1"/>
</dbReference>
<dbReference type="Proteomes" id="UP000248340">
    <property type="component" value="Unassembled WGS sequence"/>
</dbReference>
<keyword evidence="3" id="KW-1185">Reference proteome</keyword>
<dbReference type="GeneID" id="37144025"/>
<reference evidence="2 3" key="1">
    <citation type="submission" date="2016-12" db="EMBL/GenBank/DDBJ databases">
        <title>The genomes of Aspergillus section Nigri reveals drivers in fungal speciation.</title>
        <authorList>
            <consortium name="DOE Joint Genome Institute"/>
            <person name="Vesth T.C."/>
            <person name="Nybo J."/>
            <person name="Theobald S."/>
            <person name="Brandl J."/>
            <person name="Frisvad J.C."/>
            <person name="Nielsen K.F."/>
            <person name="Lyhne E.K."/>
            <person name="Kogle M.E."/>
            <person name="Kuo A."/>
            <person name="Riley R."/>
            <person name="Clum A."/>
            <person name="Nolan M."/>
            <person name="Lipzen A."/>
            <person name="Salamov A."/>
            <person name="Henrissat B."/>
            <person name="Wiebenga A."/>
            <person name="De Vries R.P."/>
            <person name="Grigoriev I.V."/>
            <person name="Mortensen U.H."/>
            <person name="Andersen M.R."/>
            <person name="Baker S.E."/>
        </authorList>
    </citation>
    <scope>NUCLEOTIDE SEQUENCE [LARGE SCALE GENOMIC DNA]</scope>
    <source>
        <strain evidence="2 3">CBS 121591</strain>
    </source>
</reference>
<protein>
    <submittedName>
        <fullName evidence="2">Uncharacterized protein</fullName>
    </submittedName>
</protein>
<evidence type="ECO:0000313" key="3">
    <source>
        <dbReference type="Proteomes" id="UP000248340"/>
    </source>
</evidence>
<dbReference type="AlphaFoldDB" id="A0A319CQL5"/>
<keyword evidence="1" id="KW-0812">Transmembrane</keyword>
<dbReference type="EMBL" id="KZ821675">
    <property type="protein sequence ID" value="PYH86699.1"/>
    <property type="molecule type" value="Genomic_DNA"/>
</dbReference>
<feature type="transmembrane region" description="Helical" evidence="1">
    <location>
        <begin position="20"/>
        <end position="44"/>
    </location>
</feature>
<accession>A0A319CQL5</accession>